<dbReference type="EMBL" id="AJLR01000045">
    <property type="protein sequence ID" value="EKN67844.1"/>
    <property type="molecule type" value="Genomic_DNA"/>
</dbReference>
<keyword evidence="3" id="KW-1185">Reference proteome</keyword>
<keyword evidence="1" id="KW-0175">Coiled coil</keyword>
<proteinExistence type="predicted"/>
<protein>
    <submittedName>
        <fullName evidence="2">Uncharacterized protein</fullName>
    </submittedName>
</protein>
<evidence type="ECO:0000256" key="1">
    <source>
        <dbReference type="SAM" id="Coils"/>
    </source>
</evidence>
<feature type="coiled-coil region" evidence="1">
    <location>
        <begin position="41"/>
        <end position="78"/>
    </location>
</feature>
<comment type="caution">
    <text evidence="2">The sequence shown here is derived from an EMBL/GenBank/DDBJ whole genome shotgun (WGS) entry which is preliminary data.</text>
</comment>
<evidence type="ECO:0000313" key="3">
    <source>
        <dbReference type="Proteomes" id="UP000006315"/>
    </source>
</evidence>
<sequence>MNIHNKVLPADRNLAYQLEECSIACLRNAYVYRMTGDRETAARWMEEARRCERDLDKLIQKKQERDRLEEVVKDLKARGILCEIVRRSIG</sequence>
<dbReference type="Proteomes" id="UP000006315">
    <property type="component" value="Unassembled WGS sequence"/>
</dbReference>
<accession>K6DHQ4</accession>
<dbReference type="STRING" id="1131731.BAZO_08179"/>
<name>K6DHQ4_SCHAZ</name>
<dbReference type="RefSeq" id="WP_003330894.1">
    <property type="nucleotide sequence ID" value="NZ_AJLR01000045.1"/>
</dbReference>
<gene>
    <name evidence="2" type="ORF">BAZO_08179</name>
</gene>
<dbReference type="AlphaFoldDB" id="K6DHQ4"/>
<reference evidence="2 3" key="1">
    <citation type="journal article" date="2012" name="Front. Microbiol.">
        <title>Redundancy and modularity in membrane-associated dissimilatory nitrate reduction in Bacillus.</title>
        <authorList>
            <person name="Heylen K."/>
            <person name="Keltjens J."/>
        </authorList>
    </citation>
    <scope>NUCLEOTIDE SEQUENCE [LARGE SCALE GENOMIC DNA]</scope>
    <source>
        <strain evidence="2 3">LMG 9581</strain>
    </source>
</reference>
<organism evidence="2 3">
    <name type="scientific">Schinkia azotoformans LMG 9581</name>
    <dbReference type="NCBI Taxonomy" id="1131731"/>
    <lineage>
        <taxon>Bacteria</taxon>
        <taxon>Bacillati</taxon>
        <taxon>Bacillota</taxon>
        <taxon>Bacilli</taxon>
        <taxon>Bacillales</taxon>
        <taxon>Bacillaceae</taxon>
        <taxon>Calidifontibacillus/Schinkia group</taxon>
        <taxon>Schinkia</taxon>
    </lineage>
</organism>
<evidence type="ECO:0000313" key="2">
    <source>
        <dbReference type="EMBL" id="EKN67844.1"/>
    </source>
</evidence>
<dbReference type="PATRIC" id="fig|1131731.3.peg.1710"/>